<accession>A0AAN7P334</accession>
<dbReference type="SUPFAM" id="SSF51735">
    <property type="entry name" value="NAD(P)-binding Rossmann-fold domains"/>
    <property type="match status" value="1"/>
</dbReference>
<evidence type="ECO:0000256" key="3">
    <source>
        <dbReference type="ARBA" id="ARBA00023098"/>
    </source>
</evidence>
<dbReference type="InterPro" id="IPR033640">
    <property type="entry name" value="FAR_C"/>
</dbReference>
<dbReference type="InterPro" id="IPR036291">
    <property type="entry name" value="NAD(P)-bd_dom_sf"/>
</dbReference>
<evidence type="ECO:0000259" key="6">
    <source>
        <dbReference type="Pfam" id="PF07993"/>
    </source>
</evidence>
<keyword evidence="3 4" id="KW-0443">Lipid metabolism</keyword>
<dbReference type="Proteomes" id="UP001353858">
    <property type="component" value="Unassembled WGS sequence"/>
</dbReference>
<feature type="transmembrane region" description="Helical" evidence="4">
    <location>
        <begin position="356"/>
        <end position="375"/>
    </location>
</feature>
<comment type="function">
    <text evidence="4">Catalyzes the reduction of fatty acyl-CoA to fatty alcohols.</text>
</comment>
<organism evidence="7 8">
    <name type="scientific">Aquatica leii</name>
    <dbReference type="NCBI Taxonomy" id="1421715"/>
    <lineage>
        <taxon>Eukaryota</taxon>
        <taxon>Metazoa</taxon>
        <taxon>Ecdysozoa</taxon>
        <taxon>Arthropoda</taxon>
        <taxon>Hexapoda</taxon>
        <taxon>Insecta</taxon>
        <taxon>Pterygota</taxon>
        <taxon>Neoptera</taxon>
        <taxon>Endopterygota</taxon>
        <taxon>Coleoptera</taxon>
        <taxon>Polyphaga</taxon>
        <taxon>Elateriformia</taxon>
        <taxon>Elateroidea</taxon>
        <taxon>Lampyridae</taxon>
        <taxon>Luciolinae</taxon>
        <taxon>Aquatica</taxon>
    </lineage>
</organism>
<dbReference type="InterPro" id="IPR013120">
    <property type="entry name" value="FAR_NAD-bd"/>
</dbReference>
<evidence type="ECO:0000256" key="2">
    <source>
        <dbReference type="ARBA" id="ARBA00022516"/>
    </source>
</evidence>
<dbReference type="PANTHER" id="PTHR11011">
    <property type="entry name" value="MALE STERILITY PROTEIN 2-RELATED"/>
    <property type="match status" value="1"/>
</dbReference>
<reference evidence="8" key="1">
    <citation type="submission" date="2023-01" db="EMBL/GenBank/DDBJ databases">
        <title>Key to firefly adult light organ development and bioluminescence: homeobox transcription factors regulate luciferase expression and transportation to peroxisome.</title>
        <authorList>
            <person name="Fu X."/>
        </authorList>
    </citation>
    <scope>NUCLEOTIDE SEQUENCE [LARGE SCALE GENOMIC DNA]</scope>
</reference>
<gene>
    <name evidence="7" type="ORF">RN001_015230</name>
</gene>
<evidence type="ECO:0000256" key="1">
    <source>
        <dbReference type="ARBA" id="ARBA00005928"/>
    </source>
</evidence>
<dbReference type="GO" id="GO:0102965">
    <property type="term" value="F:alcohol-forming long-chain fatty acyl-CoA reductase activity"/>
    <property type="evidence" value="ECO:0007669"/>
    <property type="project" value="UniProtKB-EC"/>
</dbReference>
<dbReference type="Gene3D" id="3.40.50.720">
    <property type="entry name" value="NAD(P)-binding Rossmann-like Domain"/>
    <property type="match status" value="1"/>
</dbReference>
<keyword evidence="4" id="KW-0812">Transmembrane</keyword>
<evidence type="ECO:0000256" key="4">
    <source>
        <dbReference type="RuleBase" id="RU363097"/>
    </source>
</evidence>
<dbReference type="Pfam" id="PF07993">
    <property type="entry name" value="NAD_binding_4"/>
    <property type="match status" value="1"/>
</dbReference>
<feature type="domain" description="Fatty acyl-CoA reductase C-terminal" evidence="5">
    <location>
        <begin position="360"/>
        <end position="452"/>
    </location>
</feature>
<evidence type="ECO:0000259" key="5">
    <source>
        <dbReference type="Pfam" id="PF03015"/>
    </source>
</evidence>
<dbReference type="InterPro" id="IPR026055">
    <property type="entry name" value="FAR"/>
</dbReference>
<dbReference type="GO" id="GO:0080019">
    <property type="term" value="F:alcohol-forming very long-chain fatty acyl-CoA reductase activity"/>
    <property type="evidence" value="ECO:0007669"/>
    <property type="project" value="InterPro"/>
</dbReference>
<keyword evidence="4" id="KW-0560">Oxidoreductase</keyword>
<feature type="transmembrane region" description="Helical" evidence="4">
    <location>
        <begin position="469"/>
        <end position="490"/>
    </location>
</feature>
<dbReference type="Pfam" id="PF03015">
    <property type="entry name" value="Sterile"/>
    <property type="match status" value="1"/>
</dbReference>
<comment type="similarity">
    <text evidence="1 4">Belongs to the fatty acyl-CoA reductase family.</text>
</comment>
<dbReference type="PANTHER" id="PTHR11011:SF45">
    <property type="entry name" value="FATTY ACYL-COA REDUCTASE CG8306-RELATED"/>
    <property type="match status" value="1"/>
</dbReference>
<dbReference type="CDD" id="cd09071">
    <property type="entry name" value="FAR_C"/>
    <property type="match status" value="1"/>
</dbReference>
<comment type="caution">
    <text evidence="7">The sequence shown here is derived from an EMBL/GenBank/DDBJ whole genome shotgun (WGS) entry which is preliminary data.</text>
</comment>
<comment type="catalytic activity">
    <reaction evidence="4">
        <text>a long-chain fatty acyl-CoA + 2 NADPH + 2 H(+) = a long-chain primary fatty alcohol + 2 NADP(+) + CoA</text>
        <dbReference type="Rhea" id="RHEA:52716"/>
        <dbReference type="ChEBI" id="CHEBI:15378"/>
        <dbReference type="ChEBI" id="CHEBI:57287"/>
        <dbReference type="ChEBI" id="CHEBI:57783"/>
        <dbReference type="ChEBI" id="CHEBI:58349"/>
        <dbReference type="ChEBI" id="CHEBI:77396"/>
        <dbReference type="ChEBI" id="CHEBI:83139"/>
        <dbReference type="EC" id="1.2.1.84"/>
    </reaction>
</comment>
<feature type="domain" description="Thioester reductase (TE)" evidence="6">
    <location>
        <begin position="15"/>
        <end position="285"/>
    </location>
</feature>
<proteinExistence type="inferred from homology"/>
<name>A0AAN7P334_9COLE</name>
<dbReference type="CDD" id="cd05236">
    <property type="entry name" value="FAR-N_SDR_e"/>
    <property type="match status" value="1"/>
</dbReference>
<sequence length="494" mass="56936">MSEIKKFFDGKTIFLTGATGYLGSALIEKLLRCCSGVKIIYCVVRVKQSLSIEQRYEEWCSSVIFDKIKENNNDVLKKVVFVKGDLGENRLGLNDEDFDVLTNEVNCVFHVGAEVKFVDVIDRLLLNNVFGTNETLLLAKQVKNLQTFVYVSSAFAQCNKYTVEETMYENELNGENMLMLLKMFDGKRLNEMSPIILNDFPNPYTATKSLAEDLIRRTAGDLPIAVVRPTIITPALEEPLPGWTNQYQTYVKLFTFYAIGLSHIMPTRPGTALDVIPLDYVVNLILATTWELGSSHCFKNATKAIKVYNQGTTHHNPLPLKKFETLLDRYDSMLPSNRKMWHRFVLLTTNGIMKQLMFVFHLPIMFLLDVANILLGKSPKYVKLYQKMHFLLSLSEHFIENSWLFKTNNTKRLWEKLDEVDKKIFNFDESTIDWDSAVYTFVNGSRLYVLKETPDTLPKAQVRRHILKVLHYFTVFVYLCIFLVLVTLLLKCLL</sequence>
<evidence type="ECO:0000313" key="7">
    <source>
        <dbReference type="EMBL" id="KAK4873201.1"/>
    </source>
</evidence>
<keyword evidence="8" id="KW-1185">Reference proteome</keyword>
<dbReference type="GO" id="GO:0035336">
    <property type="term" value="P:long-chain fatty-acyl-CoA metabolic process"/>
    <property type="evidence" value="ECO:0007669"/>
    <property type="project" value="TreeGrafter"/>
</dbReference>
<dbReference type="AlphaFoldDB" id="A0AAN7P334"/>
<protein>
    <recommendedName>
        <fullName evidence="4">Fatty acyl-CoA reductase</fullName>
        <ecNumber evidence="4">1.2.1.84</ecNumber>
    </recommendedName>
</protein>
<dbReference type="EMBL" id="JARPUR010000007">
    <property type="protein sequence ID" value="KAK4873201.1"/>
    <property type="molecule type" value="Genomic_DNA"/>
</dbReference>
<dbReference type="EC" id="1.2.1.84" evidence="4"/>
<keyword evidence="4" id="KW-0521">NADP</keyword>
<evidence type="ECO:0000313" key="8">
    <source>
        <dbReference type="Proteomes" id="UP001353858"/>
    </source>
</evidence>
<keyword evidence="4" id="KW-0472">Membrane</keyword>
<dbReference type="GO" id="GO:0005777">
    <property type="term" value="C:peroxisome"/>
    <property type="evidence" value="ECO:0007669"/>
    <property type="project" value="TreeGrafter"/>
</dbReference>
<keyword evidence="2 4" id="KW-0444">Lipid biosynthesis</keyword>
<keyword evidence="4" id="KW-1133">Transmembrane helix</keyword>